<dbReference type="SUPFAM" id="SSF46626">
    <property type="entry name" value="Cytochrome c"/>
    <property type="match status" value="1"/>
</dbReference>
<dbReference type="EMBL" id="CCFA01001173">
    <property type="protein sequence ID" value="CDR99503.1"/>
    <property type="molecule type" value="Genomic_DNA"/>
</dbReference>
<dbReference type="STRING" id="49012.A0A0F7RW09"/>
<dbReference type="Gene3D" id="1.10.760.10">
    <property type="entry name" value="Cytochrome c-like domain"/>
    <property type="match status" value="1"/>
</dbReference>
<dbReference type="InterPro" id="IPR036909">
    <property type="entry name" value="Cyt_c-like_dom_sf"/>
</dbReference>
<keyword evidence="8" id="KW-1185">Reference proteome</keyword>
<dbReference type="AlphaFoldDB" id="A0A0F7RW09"/>
<sequence>MGYKPGDATKGASLFKSRCAQCHTLGEGEPHKVVGIALL</sequence>
<keyword evidence="2" id="KW-0813">Transport</keyword>
<evidence type="ECO:0000313" key="8">
    <source>
        <dbReference type="Proteomes" id="UP000242770"/>
    </source>
</evidence>
<evidence type="ECO:0000256" key="5">
    <source>
        <dbReference type="PROSITE-ProRule" id="PRU00433"/>
    </source>
</evidence>
<reference evidence="8" key="1">
    <citation type="submission" date="2014-06" db="EMBL/GenBank/DDBJ databases">
        <authorList>
            <person name="Berkman P.J."/>
        </authorList>
    </citation>
    <scope>NUCLEOTIDE SEQUENCE [LARGE SCALE GENOMIC DNA]</scope>
</reference>
<evidence type="ECO:0000256" key="2">
    <source>
        <dbReference type="ARBA" id="ARBA00022660"/>
    </source>
</evidence>
<evidence type="ECO:0000259" key="6">
    <source>
        <dbReference type="PROSITE" id="PS51007"/>
    </source>
</evidence>
<keyword evidence="2" id="KW-0679">Respiratory chain</keyword>
<evidence type="ECO:0000313" key="7">
    <source>
        <dbReference type="EMBL" id="CDR99503.1"/>
    </source>
</evidence>
<keyword evidence="3 5" id="KW-0479">Metal-binding</keyword>
<dbReference type="GO" id="GO:0009055">
    <property type="term" value="F:electron transfer activity"/>
    <property type="evidence" value="ECO:0007669"/>
    <property type="project" value="InterPro"/>
</dbReference>
<keyword evidence="1 5" id="KW-0349">Heme</keyword>
<proteinExistence type="predicted"/>
<dbReference type="GO" id="GO:0020037">
    <property type="term" value="F:heme binding"/>
    <property type="evidence" value="ECO:0007669"/>
    <property type="project" value="InterPro"/>
</dbReference>
<evidence type="ECO:0000256" key="4">
    <source>
        <dbReference type="ARBA" id="ARBA00023004"/>
    </source>
</evidence>
<dbReference type="GO" id="GO:0046872">
    <property type="term" value="F:metal ion binding"/>
    <property type="evidence" value="ECO:0007669"/>
    <property type="project" value="UniProtKB-KW"/>
</dbReference>
<organism evidence="7 8">
    <name type="scientific">Sporisorium scitamineum</name>
    <dbReference type="NCBI Taxonomy" id="49012"/>
    <lineage>
        <taxon>Eukaryota</taxon>
        <taxon>Fungi</taxon>
        <taxon>Dikarya</taxon>
        <taxon>Basidiomycota</taxon>
        <taxon>Ustilaginomycotina</taxon>
        <taxon>Ustilaginomycetes</taxon>
        <taxon>Ustilaginales</taxon>
        <taxon>Ustilaginaceae</taxon>
        <taxon>Sporisorium</taxon>
    </lineage>
</organism>
<feature type="domain" description="Cytochrome c" evidence="6">
    <location>
        <begin position="6"/>
        <end position="39"/>
    </location>
</feature>
<keyword evidence="2" id="KW-0249">Electron transport</keyword>
<evidence type="ECO:0000256" key="1">
    <source>
        <dbReference type="ARBA" id="ARBA00022617"/>
    </source>
</evidence>
<dbReference type="Proteomes" id="UP000242770">
    <property type="component" value="Unassembled WGS sequence"/>
</dbReference>
<protein>
    <recommendedName>
        <fullName evidence="6">Cytochrome c domain-containing protein</fullName>
    </recommendedName>
</protein>
<evidence type="ECO:0000256" key="3">
    <source>
        <dbReference type="ARBA" id="ARBA00022723"/>
    </source>
</evidence>
<gene>
    <name evidence="7" type="primary">SSCI22440.1</name>
</gene>
<name>A0A0F7RW09_9BASI</name>
<dbReference type="InterPro" id="IPR009056">
    <property type="entry name" value="Cyt_c-like_dom"/>
</dbReference>
<keyword evidence="4 5" id="KW-0408">Iron</keyword>
<dbReference type="PROSITE" id="PS51007">
    <property type="entry name" value="CYTC"/>
    <property type="match status" value="1"/>
</dbReference>
<accession>A0A0F7RW09</accession>